<dbReference type="EMBL" id="JARKIB010000090">
    <property type="protein sequence ID" value="KAJ7743573.1"/>
    <property type="molecule type" value="Genomic_DNA"/>
</dbReference>
<reference evidence="1" key="1">
    <citation type="submission" date="2023-03" db="EMBL/GenBank/DDBJ databases">
        <title>Massive genome expansion in bonnet fungi (Mycena s.s.) driven by repeated elements and novel gene families across ecological guilds.</title>
        <authorList>
            <consortium name="Lawrence Berkeley National Laboratory"/>
            <person name="Harder C.B."/>
            <person name="Miyauchi S."/>
            <person name="Viragh M."/>
            <person name="Kuo A."/>
            <person name="Thoen E."/>
            <person name="Andreopoulos B."/>
            <person name="Lu D."/>
            <person name="Skrede I."/>
            <person name="Drula E."/>
            <person name="Henrissat B."/>
            <person name="Morin E."/>
            <person name="Kohler A."/>
            <person name="Barry K."/>
            <person name="LaButti K."/>
            <person name="Morin E."/>
            <person name="Salamov A."/>
            <person name="Lipzen A."/>
            <person name="Mereny Z."/>
            <person name="Hegedus B."/>
            <person name="Baldrian P."/>
            <person name="Stursova M."/>
            <person name="Weitz H."/>
            <person name="Taylor A."/>
            <person name="Grigoriev I.V."/>
            <person name="Nagy L.G."/>
            <person name="Martin F."/>
            <person name="Kauserud H."/>
        </authorList>
    </citation>
    <scope>NUCLEOTIDE SEQUENCE</scope>
    <source>
        <strain evidence="1">CBHHK182m</strain>
    </source>
</reference>
<comment type="caution">
    <text evidence="1">The sequence shown here is derived from an EMBL/GenBank/DDBJ whole genome shotgun (WGS) entry which is preliminary data.</text>
</comment>
<evidence type="ECO:0000313" key="2">
    <source>
        <dbReference type="Proteomes" id="UP001215598"/>
    </source>
</evidence>
<evidence type="ECO:0000313" key="1">
    <source>
        <dbReference type="EMBL" id="KAJ7743573.1"/>
    </source>
</evidence>
<organism evidence="1 2">
    <name type="scientific">Mycena metata</name>
    <dbReference type="NCBI Taxonomy" id="1033252"/>
    <lineage>
        <taxon>Eukaryota</taxon>
        <taxon>Fungi</taxon>
        <taxon>Dikarya</taxon>
        <taxon>Basidiomycota</taxon>
        <taxon>Agaricomycotina</taxon>
        <taxon>Agaricomycetes</taxon>
        <taxon>Agaricomycetidae</taxon>
        <taxon>Agaricales</taxon>
        <taxon>Marasmiineae</taxon>
        <taxon>Mycenaceae</taxon>
        <taxon>Mycena</taxon>
    </lineage>
</organism>
<proteinExistence type="predicted"/>
<protein>
    <submittedName>
        <fullName evidence="1">Uncharacterized protein</fullName>
    </submittedName>
</protein>
<feature type="non-terminal residue" evidence="1">
    <location>
        <position position="1"/>
    </location>
</feature>
<dbReference type="AlphaFoldDB" id="A0AAD7N439"/>
<keyword evidence="2" id="KW-1185">Reference proteome</keyword>
<name>A0AAD7N439_9AGAR</name>
<accession>A0AAD7N439</accession>
<gene>
    <name evidence="1" type="ORF">B0H16DRAFT_1859542</name>
</gene>
<feature type="non-terminal residue" evidence="1">
    <location>
        <position position="309"/>
    </location>
</feature>
<sequence length="309" mass="35781">YRIAFGRIQSRIFPHCLRAHFNFSRIFRCASIRAEHVIPHPASRIPHPASRIRHPAFYRIAFGPAVLIPHPSISCILPRCLQTRLPVGFHTRRAWYLPHDSALLSAPRTHQYSVCSMVFLKHRYLGIPIFFLQADYRYPCRNSPASRIFKQQRIILVSLATSLTGYLSSSCNNSRTSHIQHSRFLWFRVFNRSQPITYFRSHTQPLALPFDLFIYSRITHPKALAYSKCSCYSSVIWIALSGICTPHQAHYSFDLSSTLSRHSIIFRKVFQTSYIVKHRHLVIVVFLSQISDYSQAVPKQPTSILQSNK</sequence>
<dbReference type="Proteomes" id="UP001215598">
    <property type="component" value="Unassembled WGS sequence"/>
</dbReference>